<protein>
    <submittedName>
        <fullName evidence="1">Uncharacterized protein</fullName>
    </submittedName>
</protein>
<dbReference type="EMBL" id="JAPCWZ010000005">
    <property type="protein sequence ID" value="KAK8862078.1"/>
    <property type="molecule type" value="Genomic_DNA"/>
</dbReference>
<evidence type="ECO:0000313" key="2">
    <source>
        <dbReference type="Proteomes" id="UP001390339"/>
    </source>
</evidence>
<name>A0ABR2IFM8_9PEZI</name>
<organism evidence="1 2">
    <name type="scientific">Apiospora arundinis</name>
    <dbReference type="NCBI Taxonomy" id="335852"/>
    <lineage>
        <taxon>Eukaryota</taxon>
        <taxon>Fungi</taxon>
        <taxon>Dikarya</taxon>
        <taxon>Ascomycota</taxon>
        <taxon>Pezizomycotina</taxon>
        <taxon>Sordariomycetes</taxon>
        <taxon>Xylariomycetidae</taxon>
        <taxon>Amphisphaeriales</taxon>
        <taxon>Apiosporaceae</taxon>
        <taxon>Apiospora</taxon>
    </lineage>
</organism>
<accession>A0ABR2IFM8</accession>
<sequence>MDHEADDPRRYAILSVLPSYLVKAFNRLIERGLPRDSPMIIAGDEVERELRERPVVLEEIPDWVTRVPPLSERLVIPNEDGEEPLEQHRSQWFLAKNIMVEEPHVLFV</sequence>
<comment type="caution">
    <text evidence="1">The sequence shown here is derived from an EMBL/GenBank/DDBJ whole genome shotgun (WGS) entry which is preliminary data.</text>
</comment>
<dbReference type="Proteomes" id="UP001390339">
    <property type="component" value="Unassembled WGS sequence"/>
</dbReference>
<reference evidence="1 2" key="1">
    <citation type="journal article" date="2024" name="IMA Fungus">
        <title>Apiospora arundinis, a panoply of carbohydrate-active enzymes and secondary metabolites.</title>
        <authorList>
            <person name="Sorensen T."/>
            <person name="Petersen C."/>
            <person name="Muurmann A.T."/>
            <person name="Christiansen J.V."/>
            <person name="Brundto M.L."/>
            <person name="Overgaard C.K."/>
            <person name="Boysen A.T."/>
            <person name="Wollenberg R.D."/>
            <person name="Larsen T.O."/>
            <person name="Sorensen J.L."/>
            <person name="Nielsen K.L."/>
            <person name="Sondergaard T.E."/>
        </authorList>
    </citation>
    <scope>NUCLEOTIDE SEQUENCE [LARGE SCALE GENOMIC DNA]</scope>
    <source>
        <strain evidence="1 2">AAU 773</strain>
    </source>
</reference>
<evidence type="ECO:0000313" key="1">
    <source>
        <dbReference type="EMBL" id="KAK8862078.1"/>
    </source>
</evidence>
<keyword evidence="2" id="KW-1185">Reference proteome</keyword>
<proteinExistence type="predicted"/>
<gene>
    <name evidence="1" type="ORF">PGQ11_008313</name>
</gene>